<protein>
    <recommendedName>
        <fullName evidence="3">DUF4328 domain-containing protein</fullName>
    </recommendedName>
</protein>
<evidence type="ECO:0000259" key="3">
    <source>
        <dbReference type="Pfam" id="PF14219"/>
    </source>
</evidence>
<feature type="transmembrane region" description="Helical" evidence="2">
    <location>
        <begin position="89"/>
        <end position="108"/>
    </location>
</feature>
<evidence type="ECO:0000256" key="1">
    <source>
        <dbReference type="SAM" id="MobiDB-lite"/>
    </source>
</evidence>
<feature type="compositionally biased region" description="Basic and acidic residues" evidence="1">
    <location>
        <begin position="23"/>
        <end position="38"/>
    </location>
</feature>
<feature type="domain" description="DUF4328" evidence="3">
    <location>
        <begin position="180"/>
        <end position="329"/>
    </location>
</feature>
<feature type="transmembrane region" description="Helical" evidence="2">
    <location>
        <begin position="269"/>
        <end position="289"/>
    </location>
</feature>
<keyword evidence="2" id="KW-0472">Membrane</keyword>
<keyword evidence="2" id="KW-1133">Transmembrane helix</keyword>
<reference evidence="4" key="1">
    <citation type="submission" date="2018-05" db="EMBL/GenBank/DDBJ databases">
        <authorList>
            <person name="Lanie J.A."/>
            <person name="Ng W.-L."/>
            <person name="Kazmierczak K.M."/>
            <person name="Andrzejewski T.M."/>
            <person name="Davidsen T.M."/>
            <person name="Wayne K.J."/>
            <person name="Tettelin H."/>
            <person name="Glass J.I."/>
            <person name="Rusch D."/>
            <person name="Podicherti R."/>
            <person name="Tsui H.-C.T."/>
            <person name="Winkler M.E."/>
        </authorList>
    </citation>
    <scope>NUCLEOTIDE SEQUENCE</scope>
</reference>
<proteinExistence type="predicted"/>
<dbReference type="Pfam" id="PF14219">
    <property type="entry name" value="DUF4328"/>
    <property type="match status" value="1"/>
</dbReference>
<evidence type="ECO:0000313" key="4">
    <source>
        <dbReference type="EMBL" id="SUZ75732.1"/>
    </source>
</evidence>
<dbReference type="AlphaFoldDB" id="A0A381Q8S6"/>
<gene>
    <name evidence="4" type="ORF">METZ01_LOCUS28586</name>
</gene>
<keyword evidence="2" id="KW-0812">Transmembrane</keyword>
<evidence type="ECO:0000256" key="2">
    <source>
        <dbReference type="SAM" id="Phobius"/>
    </source>
</evidence>
<organism evidence="4">
    <name type="scientific">marine metagenome</name>
    <dbReference type="NCBI Taxonomy" id="408172"/>
    <lineage>
        <taxon>unclassified sequences</taxon>
        <taxon>metagenomes</taxon>
        <taxon>ecological metagenomes</taxon>
    </lineage>
</organism>
<feature type="transmembrane region" description="Helical" evidence="2">
    <location>
        <begin position="309"/>
        <end position="330"/>
    </location>
</feature>
<sequence>VLDSFALLQARAITVRPGNYDPRPPEDRDLSGADHADSSSRTGRRSRGTPENTATDGGIMRRLSGRSDLDRAKALRYEPYSYESNVTQLRWVVLLLAAWSVVAIWLAWLDFATVSVLSDLQDQGFTSVPPATLSPQSLIDFAAKEGLNCTDTTDVFLATSECNRFFDARNIYESAKGQSALAFVILMALLLVNMFAFGSFTHRASRNLLTLKSSEQGFTPEKAVMWFFIPIMNLIKPWQVFKELFRGSDPGVTTSDNLAWKTKGKVSKLVHLWAGIFVVVFIYNPLSIGRVWHSVRITFTDSVIAHQRLVIADLLLALLGIAALLVVIELHKRQELRHIKIGNITVTPPPPVDPLEEALKEGIRRKELDNRNFRRGGDDRKER</sequence>
<accession>A0A381Q8S6</accession>
<dbReference type="InterPro" id="IPR025565">
    <property type="entry name" value="DUF4328"/>
</dbReference>
<dbReference type="EMBL" id="UINC01001256">
    <property type="protein sequence ID" value="SUZ75732.1"/>
    <property type="molecule type" value="Genomic_DNA"/>
</dbReference>
<name>A0A381Q8S6_9ZZZZ</name>
<feature type="region of interest" description="Disordered" evidence="1">
    <location>
        <begin position="16"/>
        <end position="60"/>
    </location>
</feature>
<feature type="transmembrane region" description="Helical" evidence="2">
    <location>
        <begin position="180"/>
        <end position="200"/>
    </location>
</feature>
<feature type="non-terminal residue" evidence="4">
    <location>
        <position position="1"/>
    </location>
</feature>